<keyword evidence="2" id="KW-0472">Membrane</keyword>
<proteinExistence type="predicted"/>
<evidence type="ECO:0000313" key="3">
    <source>
        <dbReference type="EMBL" id="KAK5530058.1"/>
    </source>
</evidence>
<keyword evidence="2" id="KW-0812">Transmembrane</keyword>
<sequence>MSQTGGSYQLLSHPTQGEAVNLSDIDTSTSTSRGPRLPLDPTPPPPPSPSYGRPAHKPFFNVVDTIAVILSIVSLGVTIGAISPSLRYAAELQYTGQIIVLGFALGIMNQCLQRVTPHVFLLLETRFGSSTIQNYDGILRWSPLTDQFGLLWRLALTLLLILPLVLGIAYKRYTGIETTTLSGTITLASSAWSQYRYLAQSTEFKSASSTSIPRAATLPSATTLQSTSNSSVATALFKQTALGFDVTRRTCTVTWEITSNSMKLVSGDCDPEPLDSVHQYFQNCQMFFTAAYYLPLAGDCIADFSTSRVESHWRIPTYATITAALFWSKIAGMGGYLAMQVGGPIEMYWTSYLGPVADSDLWQYNNMIAEAEARDGTWKFNETYPLNHTLLKQVSTLKPEAGLYMVLVIQPILTLAAFLVGLTMYHTPISRGFGMVSTLAGIDKGSVDLLSGATFSGGLKVPTRLRIKVTGEELQNGGLSKVEYIVGDKGSHGKVRMRRRYD</sequence>
<reference evidence="3 4" key="1">
    <citation type="submission" date="2023-06" db="EMBL/GenBank/DDBJ databases">
        <title>Black Yeasts Isolated from many extreme environments.</title>
        <authorList>
            <person name="Coleine C."/>
            <person name="Stajich J.E."/>
            <person name="Selbmann L."/>
        </authorList>
    </citation>
    <scope>NUCLEOTIDE SEQUENCE [LARGE SCALE GENOMIC DNA]</scope>
    <source>
        <strain evidence="3 4">CCFEE 5887</strain>
    </source>
</reference>
<accession>A0AAV9PY40</accession>
<evidence type="ECO:0000256" key="1">
    <source>
        <dbReference type="SAM" id="MobiDB-lite"/>
    </source>
</evidence>
<feature type="region of interest" description="Disordered" evidence="1">
    <location>
        <begin position="1"/>
        <end position="53"/>
    </location>
</feature>
<dbReference type="Proteomes" id="UP001345827">
    <property type="component" value="Unassembled WGS sequence"/>
</dbReference>
<feature type="compositionally biased region" description="Polar residues" evidence="1">
    <location>
        <begin position="1"/>
        <end position="15"/>
    </location>
</feature>
<feature type="compositionally biased region" description="Pro residues" evidence="1">
    <location>
        <begin position="38"/>
        <end position="49"/>
    </location>
</feature>
<feature type="transmembrane region" description="Helical" evidence="2">
    <location>
        <begin position="401"/>
        <end position="425"/>
    </location>
</feature>
<evidence type="ECO:0000256" key="2">
    <source>
        <dbReference type="SAM" id="Phobius"/>
    </source>
</evidence>
<feature type="transmembrane region" description="Helical" evidence="2">
    <location>
        <begin position="59"/>
        <end position="82"/>
    </location>
</feature>
<feature type="transmembrane region" description="Helical" evidence="2">
    <location>
        <begin position="150"/>
        <end position="170"/>
    </location>
</feature>
<name>A0AAV9PY40_9PEZI</name>
<keyword evidence="4" id="KW-1185">Reference proteome</keyword>
<evidence type="ECO:0000313" key="4">
    <source>
        <dbReference type="Proteomes" id="UP001345827"/>
    </source>
</evidence>
<dbReference type="AlphaFoldDB" id="A0AAV9PY40"/>
<protein>
    <submittedName>
        <fullName evidence="3">Uncharacterized protein</fullName>
    </submittedName>
</protein>
<dbReference type="EMBL" id="JAXLQG010000020">
    <property type="protein sequence ID" value="KAK5530058.1"/>
    <property type="molecule type" value="Genomic_DNA"/>
</dbReference>
<comment type="caution">
    <text evidence="3">The sequence shown here is derived from an EMBL/GenBank/DDBJ whole genome shotgun (WGS) entry which is preliminary data.</text>
</comment>
<keyword evidence="2" id="KW-1133">Transmembrane helix</keyword>
<organism evidence="3 4">
    <name type="scientific">Vermiconidia calcicola</name>
    <dbReference type="NCBI Taxonomy" id="1690605"/>
    <lineage>
        <taxon>Eukaryota</taxon>
        <taxon>Fungi</taxon>
        <taxon>Dikarya</taxon>
        <taxon>Ascomycota</taxon>
        <taxon>Pezizomycotina</taxon>
        <taxon>Dothideomycetes</taxon>
        <taxon>Dothideomycetidae</taxon>
        <taxon>Mycosphaerellales</taxon>
        <taxon>Extremaceae</taxon>
        <taxon>Vermiconidia</taxon>
    </lineage>
</organism>
<gene>
    <name evidence="3" type="ORF">LTR25_009303</name>
</gene>
<feature type="compositionally biased region" description="Polar residues" evidence="1">
    <location>
        <begin position="24"/>
        <end position="33"/>
    </location>
</feature>